<sequence length="800" mass="90036">MPPVNNDDVEDHDEHDMKEEEAAVNESAPINAAQDIAAENVGDERGPEESDSDESGSPSILGGMGQVGFDEAHEGHNYALLKEQFDRQQRYMDRLAEHITKIGRENRKNKKEIRKKEREIQVLEDRLRGIREPPVPWQQLLRAYLRDEGLNPYSKIYHECCKQENMSQREVFHPDFSIQNEVISDERRELEKRLLEERNARLLAQERAQSGDEPDFSVSLGFPFEKLPSKIQAQIFGLVLVKGTLIHCLSRLDPNNPPVDFPDKDIKGQSQLPTRFHFGTSPCQIILARKPNDVLSPLMVCKRWYFIGAHIFYGANTFAFSSLGEWHRFCQGIGKARVQRLVNVELMWHGASMPRHETGISQRTLGLYSFTETSRLRTLVVHISEGQVRRKYEIQKGKNKAQPTRDVSNTDKSEPTEDKSSKYESNENESDDSESDENRTLDKSFDPFEAMVSRTIKQPNFRGFRSMRTVQGIDCLYQLRGMNWIRFEESNGPNHRQKIRDWSFIKDINTVVTLPKQPRDAHMSELENLRPLTCLEDFIPSKDDTDMVQELYDDAPFLDLVGGSETTVSANGYSSDTPPWDGASTGNDGDDGDSSGDNAGSSGKSRKPRSTNTVPLTKTSRQRNGQIQGEVNNNEEDRIDIDDGRSSSALFVPLGSGSGGPSSERMVVDNPTEQVNREAVNQTGGGQSINQAGNDNESESLFVRSEPDAQPNTLEPKLKSVKSEPDDSPGINRAIKRMMIDDDDSDSDNDSYAREETPPGSDDDDDDDDSPYLAPPTLRSTNPSPPNPNSSSKVKRRKLA</sequence>
<dbReference type="AlphaFoldDB" id="A0AAX6MXA9"/>
<feature type="coiled-coil region" evidence="1">
    <location>
        <begin position="99"/>
        <end position="126"/>
    </location>
</feature>
<evidence type="ECO:0000256" key="2">
    <source>
        <dbReference type="SAM" id="MobiDB-lite"/>
    </source>
</evidence>
<name>A0AAX6MXA9_9PEZI</name>
<comment type="caution">
    <text evidence="3">The sequence shown here is derived from an EMBL/GenBank/DDBJ whole genome shotgun (WGS) entry which is preliminary data.</text>
</comment>
<feature type="region of interest" description="Disordered" evidence="2">
    <location>
        <begin position="1"/>
        <end position="69"/>
    </location>
</feature>
<keyword evidence="1" id="KW-0175">Coiled coil</keyword>
<evidence type="ECO:0000313" key="3">
    <source>
        <dbReference type="EMBL" id="KAK6956812.1"/>
    </source>
</evidence>
<feature type="compositionally biased region" description="Polar residues" evidence="2">
    <location>
        <begin position="671"/>
        <end position="695"/>
    </location>
</feature>
<evidence type="ECO:0000313" key="4">
    <source>
        <dbReference type="Proteomes" id="UP001369815"/>
    </source>
</evidence>
<keyword evidence="4" id="KW-1185">Reference proteome</keyword>
<feature type="region of interest" description="Disordered" evidence="2">
    <location>
        <begin position="392"/>
        <end position="441"/>
    </location>
</feature>
<protein>
    <submittedName>
        <fullName evidence="3">Uncharacterized protein</fullName>
    </submittedName>
</protein>
<feature type="region of interest" description="Disordered" evidence="2">
    <location>
        <begin position="569"/>
        <end position="800"/>
    </location>
</feature>
<feature type="coiled-coil region" evidence="1">
    <location>
        <begin position="180"/>
        <end position="207"/>
    </location>
</feature>
<evidence type="ECO:0000256" key="1">
    <source>
        <dbReference type="SAM" id="Coils"/>
    </source>
</evidence>
<dbReference type="Proteomes" id="UP001369815">
    <property type="component" value="Unassembled WGS sequence"/>
</dbReference>
<organism evidence="3 4">
    <name type="scientific">Daldinia eschscholtzii</name>
    <dbReference type="NCBI Taxonomy" id="292717"/>
    <lineage>
        <taxon>Eukaryota</taxon>
        <taxon>Fungi</taxon>
        <taxon>Dikarya</taxon>
        <taxon>Ascomycota</taxon>
        <taxon>Pezizomycotina</taxon>
        <taxon>Sordariomycetes</taxon>
        <taxon>Xylariomycetidae</taxon>
        <taxon>Xylariales</taxon>
        <taxon>Hypoxylaceae</taxon>
        <taxon>Daldinia</taxon>
    </lineage>
</organism>
<feature type="compositionally biased region" description="Basic and acidic residues" evidence="2">
    <location>
        <begin position="716"/>
        <end position="725"/>
    </location>
</feature>
<reference evidence="3 4" key="1">
    <citation type="journal article" date="2024" name="Front Chem Biol">
        <title>Unveiling the potential of Daldinia eschscholtzii MFLUCC 19-0629 through bioactivity and bioinformatics studies for enhanced sustainable agriculture production.</title>
        <authorList>
            <person name="Brooks S."/>
            <person name="Weaver J.A."/>
            <person name="Klomchit A."/>
            <person name="Alharthi S.A."/>
            <person name="Onlamun T."/>
            <person name="Nurani R."/>
            <person name="Vong T.K."/>
            <person name="Alberti F."/>
            <person name="Greco C."/>
        </authorList>
    </citation>
    <scope>NUCLEOTIDE SEQUENCE [LARGE SCALE GENOMIC DNA]</scope>
    <source>
        <strain evidence="3">MFLUCC 19-0629</strain>
    </source>
</reference>
<feature type="compositionally biased region" description="Basic and acidic residues" evidence="2">
    <location>
        <begin position="12"/>
        <end position="21"/>
    </location>
</feature>
<feature type="compositionally biased region" description="Polar residues" evidence="2">
    <location>
        <begin position="610"/>
        <end position="631"/>
    </location>
</feature>
<dbReference type="EMBL" id="JBANMG010000002">
    <property type="protein sequence ID" value="KAK6956812.1"/>
    <property type="molecule type" value="Genomic_DNA"/>
</dbReference>
<accession>A0AAX6MXA9</accession>
<feature type="compositionally biased region" description="Basic and acidic residues" evidence="2">
    <location>
        <begin position="408"/>
        <end position="425"/>
    </location>
</feature>
<feature type="compositionally biased region" description="Acidic residues" evidence="2">
    <location>
        <begin position="426"/>
        <end position="435"/>
    </location>
</feature>
<proteinExistence type="predicted"/>
<feature type="compositionally biased region" description="Acidic residues" evidence="2">
    <location>
        <begin position="761"/>
        <end position="770"/>
    </location>
</feature>
<gene>
    <name evidence="3" type="ORF">Daesc_002092</name>
</gene>